<comment type="caution">
    <text evidence="3">The sequence shown here is derived from an EMBL/GenBank/DDBJ whole genome shotgun (WGS) entry which is preliminary data.</text>
</comment>
<organism evidence="3 4">
    <name type="scientific">Marichromatium gracile</name>
    <name type="common">Chromatium gracile</name>
    <dbReference type="NCBI Taxonomy" id="1048"/>
    <lineage>
        <taxon>Bacteria</taxon>
        <taxon>Pseudomonadati</taxon>
        <taxon>Pseudomonadota</taxon>
        <taxon>Gammaproteobacteria</taxon>
        <taxon>Chromatiales</taxon>
        <taxon>Chromatiaceae</taxon>
        <taxon>Marichromatium</taxon>
    </lineage>
</organism>
<accession>A0A4R4A771</accession>
<dbReference type="Pfam" id="PF09851">
    <property type="entry name" value="SHOCT"/>
    <property type="match status" value="1"/>
</dbReference>
<dbReference type="AlphaFoldDB" id="A0A4R4A771"/>
<dbReference type="Proteomes" id="UP000295247">
    <property type="component" value="Unassembled WGS sequence"/>
</dbReference>
<proteinExistence type="predicted"/>
<name>A0A4R4A771_MARGR</name>
<keyword evidence="1" id="KW-1133">Transmembrane helix</keyword>
<feature type="transmembrane region" description="Helical" evidence="1">
    <location>
        <begin position="12"/>
        <end position="32"/>
    </location>
</feature>
<dbReference type="EMBL" id="SMDC01000009">
    <property type="protein sequence ID" value="TCW34692.1"/>
    <property type="molecule type" value="Genomic_DNA"/>
</dbReference>
<evidence type="ECO:0000313" key="3">
    <source>
        <dbReference type="EMBL" id="TCW34692.1"/>
    </source>
</evidence>
<reference evidence="3 4" key="1">
    <citation type="submission" date="2019-03" db="EMBL/GenBank/DDBJ databases">
        <title>Genomic Encyclopedia of Type Strains, Phase IV (KMG-IV): sequencing the most valuable type-strain genomes for metagenomic binning, comparative biology and taxonomic classification.</title>
        <authorList>
            <person name="Goeker M."/>
        </authorList>
    </citation>
    <scope>NUCLEOTIDE SEQUENCE [LARGE SCALE GENOMIC DNA]</scope>
    <source>
        <strain evidence="3 4">DSM 203</strain>
    </source>
</reference>
<evidence type="ECO:0000313" key="4">
    <source>
        <dbReference type="Proteomes" id="UP000295247"/>
    </source>
</evidence>
<keyword evidence="1" id="KW-0472">Membrane</keyword>
<sequence>MIGSGFGAGVGIHGLGMVLFWGLLILGIVWLVRGLSGRGPATNRGERSAREILDARFARGEIDAEEYGRKRKQLTRDTRMTGADH</sequence>
<dbReference type="RefSeq" id="WP_190288018.1">
    <property type="nucleotide sequence ID" value="NZ_NRRH01000015.1"/>
</dbReference>
<gene>
    <name evidence="3" type="ORF">EDC29_10952</name>
</gene>
<protein>
    <submittedName>
        <fullName evidence="3">Putative membrane protein</fullName>
    </submittedName>
</protein>
<feature type="domain" description="SHOCT" evidence="2">
    <location>
        <begin position="49"/>
        <end position="74"/>
    </location>
</feature>
<keyword evidence="1" id="KW-0812">Transmembrane</keyword>
<evidence type="ECO:0000256" key="1">
    <source>
        <dbReference type="SAM" id="Phobius"/>
    </source>
</evidence>
<evidence type="ECO:0000259" key="2">
    <source>
        <dbReference type="Pfam" id="PF09851"/>
    </source>
</evidence>
<dbReference type="InterPro" id="IPR018649">
    <property type="entry name" value="SHOCT"/>
</dbReference>